<proteinExistence type="predicted"/>
<dbReference type="InterPro" id="IPR000182">
    <property type="entry name" value="GNAT_dom"/>
</dbReference>
<dbReference type="EMBL" id="WHUT02000004">
    <property type="protein sequence ID" value="NUB44459.1"/>
    <property type="molecule type" value="Genomic_DNA"/>
</dbReference>
<dbReference type="PROSITE" id="PS51186">
    <property type="entry name" value="GNAT"/>
    <property type="match status" value="1"/>
</dbReference>
<dbReference type="PANTHER" id="PTHR31438">
    <property type="entry name" value="LYSINE N-ACYLTRANSFERASE C17G9.06C-RELATED"/>
    <property type="match status" value="1"/>
</dbReference>
<dbReference type="Pfam" id="PF13523">
    <property type="entry name" value="Acetyltransf_8"/>
    <property type="match status" value="1"/>
</dbReference>
<dbReference type="GO" id="GO:0019290">
    <property type="term" value="P:siderophore biosynthetic process"/>
    <property type="evidence" value="ECO:0007669"/>
    <property type="project" value="InterPro"/>
</dbReference>
<dbReference type="InterPro" id="IPR019432">
    <property type="entry name" value="Acyltransferase_MbtK/IucB-like"/>
</dbReference>
<comment type="pathway">
    <text evidence="1">Siderophore biosynthesis.</text>
</comment>
<name>A0A8X8H1D8_9RHOB</name>
<dbReference type="RefSeq" id="WP_174539575.1">
    <property type="nucleotide sequence ID" value="NZ_WHUT02000004.1"/>
</dbReference>
<organism evidence="4 5">
    <name type="scientific">Fertoeibacter niger</name>
    <dbReference type="NCBI Taxonomy" id="2656921"/>
    <lineage>
        <taxon>Bacteria</taxon>
        <taxon>Pseudomonadati</taxon>
        <taxon>Pseudomonadota</taxon>
        <taxon>Alphaproteobacteria</taxon>
        <taxon>Rhodobacterales</taxon>
        <taxon>Paracoccaceae</taxon>
        <taxon>Fertoeibacter</taxon>
    </lineage>
</organism>
<sequence>MPPDAYHFRPFTRGDLPMLAEWLETPALRQWWGDPATQLALLTEDLDNPAMDQRIVSLGPQPFAYVQSYPSDAWGAPHFSDFPPGTRAVDTCIGVPALLGQGHGAAFLRLYAQAQLANGAPAVVIDPDPSNERAVRSYRRAGFRDIAIRPCEDGDPVLVMAWQPSHASFQT</sequence>
<dbReference type="Proteomes" id="UP000484076">
    <property type="component" value="Unassembled WGS sequence"/>
</dbReference>
<keyword evidence="5" id="KW-1185">Reference proteome</keyword>
<protein>
    <submittedName>
        <fullName evidence="4">GNAT family N-acetyltransferase</fullName>
    </submittedName>
</protein>
<evidence type="ECO:0000256" key="2">
    <source>
        <dbReference type="ARBA" id="ARBA00023251"/>
    </source>
</evidence>
<dbReference type="PANTHER" id="PTHR31438:SF1">
    <property type="entry name" value="LYSINE N-ACYLTRANSFERASE C17G9.06C-RELATED"/>
    <property type="match status" value="1"/>
</dbReference>
<accession>A0A8X8H1D8</accession>
<reference evidence="4" key="1">
    <citation type="submission" date="2020-05" db="EMBL/GenBank/DDBJ databases">
        <title>Fertoebacter nigrum gen. nov., sp. nov., a new member of the family Rhodobacteraceae.</title>
        <authorList>
            <person name="Szuroczki S."/>
            <person name="Abbaszade G."/>
            <person name="Buni D."/>
            <person name="Schumann P."/>
            <person name="Toth E."/>
        </authorList>
    </citation>
    <scope>NUCLEOTIDE SEQUENCE</scope>
    <source>
        <strain evidence="4">RG-N-1a</strain>
    </source>
</reference>
<dbReference type="AlphaFoldDB" id="A0A8X8H1D8"/>
<comment type="caution">
    <text evidence="4">The sequence shown here is derived from an EMBL/GenBank/DDBJ whole genome shotgun (WGS) entry which is preliminary data.</text>
</comment>
<evidence type="ECO:0000256" key="1">
    <source>
        <dbReference type="ARBA" id="ARBA00004924"/>
    </source>
</evidence>
<dbReference type="GO" id="GO:0016410">
    <property type="term" value="F:N-acyltransferase activity"/>
    <property type="evidence" value="ECO:0007669"/>
    <property type="project" value="TreeGrafter"/>
</dbReference>
<evidence type="ECO:0000259" key="3">
    <source>
        <dbReference type="PROSITE" id="PS51186"/>
    </source>
</evidence>
<dbReference type="InterPro" id="IPR016181">
    <property type="entry name" value="Acyl_CoA_acyltransferase"/>
</dbReference>
<keyword evidence="2" id="KW-0046">Antibiotic resistance</keyword>
<evidence type="ECO:0000313" key="5">
    <source>
        <dbReference type="Proteomes" id="UP000484076"/>
    </source>
</evidence>
<dbReference type="GO" id="GO:0046677">
    <property type="term" value="P:response to antibiotic"/>
    <property type="evidence" value="ECO:0007669"/>
    <property type="project" value="UniProtKB-KW"/>
</dbReference>
<gene>
    <name evidence="4" type="ORF">GEU84_008700</name>
</gene>
<dbReference type="SUPFAM" id="SSF55729">
    <property type="entry name" value="Acyl-CoA N-acyltransferases (Nat)"/>
    <property type="match status" value="1"/>
</dbReference>
<evidence type="ECO:0000313" key="4">
    <source>
        <dbReference type="EMBL" id="NUB44459.1"/>
    </source>
</evidence>
<dbReference type="SMART" id="SM01006">
    <property type="entry name" value="AlcB"/>
    <property type="match status" value="1"/>
</dbReference>
<dbReference type="Gene3D" id="3.40.630.30">
    <property type="match status" value="1"/>
</dbReference>
<feature type="domain" description="N-acetyltransferase" evidence="3">
    <location>
        <begin position="6"/>
        <end position="165"/>
    </location>
</feature>